<comment type="caution">
    <text evidence="13">The sequence shown here is derived from an EMBL/GenBank/DDBJ whole genome shotgun (WGS) entry which is preliminary data.</text>
</comment>
<evidence type="ECO:0000256" key="4">
    <source>
        <dbReference type="ARBA" id="ARBA00022842"/>
    </source>
</evidence>
<keyword evidence="3 9" id="KW-0479">Metal-binding</keyword>
<keyword evidence="4 9" id="KW-0460">Magnesium</keyword>
<comment type="catalytic activity">
    <reaction evidence="8 9 10">
        <text>2-[(2R,5Z)-2-carboxy-4-methylthiazol-5(2H)-ylidene]ethyl phosphate + 4-amino-2-methyl-5-(diphosphooxymethyl)pyrimidine + 2 H(+) = thiamine phosphate + CO2 + diphosphate</text>
        <dbReference type="Rhea" id="RHEA:47844"/>
        <dbReference type="ChEBI" id="CHEBI:15378"/>
        <dbReference type="ChEBI" id="CHEBI:16526"/>
        <dbReference type="ChEBI" id="CHEBI:33019"/>
        <dbReference type="ChEBI" id="CHEBI:37575"/>
        <dbReference type="ChEBI" id="CHEBI:57841"/>
        <dbReference type="ChEBI" id="CHEBI:62899"/>
        <dbReference type="EC" id="2.5.1.3"/>
    </reaction>
</comment>
<feature type="domain" description="Thiamine phosphate synthase/TenI" evidence="12">
    <location>
        <begin position="11"/>
        <end position="194"/>
    </location>
</feature>
<dbReference type="GO" id="GO:0004789">
    <property type="term" value="F:thiamine-phosphate diphosphorylase activity"/>
    <property type="evidence" value="ECO:0007669"/>
    <property type="project" value="UniProtKB-UniRule"/>
</dbReference>
<dbReference type="OrthoDB" id="9812206at2"/>
<feature type="binding site" evidence="9">
    <location>
        <position position="75"/>
    </location>
    <ligand>
        <name>4-amino-2-methyl-5-(diphosphooxymethyl)pyrimidine</name>
        <dbReference type="ChEBI" id="CHEBI:57841"/>
    </ligand>
</feature>
<feature type="binding site" evidence="9">
    <location>
        <begin position="141"/>
        <end position="143"/>
    </location>
    <ligand>
        <name>2-[(2R,5Z)-2-carboxy-4-methylthiazol-5(2H)-ylidene]ethyl phosphate</name>
        <dbReference type="ChEBI" id="CHEBI:62899"/>
    </ligand>
</feature>
<dbReference type="AlphaFoldDB" id="A0A5P0ZI33"/>
<dbReference type="InterPro" id="IPR034291">
    <property type="entry name" value="TMP_synthase"/>
</dbReference>
<feature type="binding site" evidence="9">
    <location>
        <position position="144"/>
    </location>
    <ligand>
        <name>4-amino-2-methyl-5-(diphosphooxymethyl)pyrimidine</name>
        <dbReference type="ChEBI" id="CHEBI:57841"/>
    </ligand>
</feature>
<feature type="binding site" evidence="9">
    <location>
        <begin position="40"/>
        <end position="44"/>
    </location>
    <ligand>
        <name>4-amino-2-methyl-5-(diphosphooxymethyl)pyrimidine</name>
        <dbReference type="ChEBI" id="CHEBI:57841"/>
    </ligand>
</feature>
<comment type="function">
    <text evidence="9">Condenses 4-methyl-5-(beta-hydroxyethyl)thiazole monophosphate (THZ-P) and 2-methyl-4-amino-5-hydroxymethyl pyrimidine pyrophosphate (HMP-PP) to form thiamine monophosphate (TMP).</text>
</comment>
<dbReference type="RefSeq" id="WP_153383281.1">
    <property type="nucleotide sequence ID" value="NZ_VDFM01000007.1"/>
</dbReference>
<name>A0A5P0ZI33_9LACO</name>
<dbReference type="PANTHER" id="PTHR20857">
    <property type="entry name" value="THIAMINE-PHOSPHATE PYROPHOSPHORYLASE"/>
    <property type="match status" value="1"/>
</dbReference>
<dbReference type="CDD" id="cd00564">
    <property type="entry name" value="TMP_TenI"/>
    <property type="match status" value="1"/>
</dbReference>
<comment type="cofactor">
    <cofactor evidence="9">
        <name>Mg(2+)</name>
        <dbReference type="ChEBI" id="CHEBI:18420"/>
    </cofactor>
    <text evidence="9">Binds 1 Mg(2+) ion per subunit.</text>
</comment>
<evidence type="ECO:0000313" key="13">
    <source>
        <dbReference type="EMBL" id="MQS52731.1"/>
    </source>
</evidence>
<sequence>MKFDSKFLRAYFVCGSQDIGDKDFPQLLETAIQSGITTFQYRDKGSSILTSAQRLDMGKRLLDICRSANIPFIVDDDVELANELHADGIHVGQKDERITKVIRDADAGMMIGLSCQTVAQVETANSISAIDYIGAGPIFSTNSKADAVPPMGLSLLQDMVQVSNVPIVAIGGITLNNLQSLQDNGAVGAAFITLITQTDNIQHSVQEVLNVFK</sequence>
<feature type="binding site" evidence="9">
    <location>
        <position position="114"/>
    </location>
    <ligand>
        <name>4-amino-2-methyl-5-(diphosphooxymethyl)pyrimidine</name>
        <dbReference type="ChEBI" id="CHEBI:57841"/>
    </ligand>
</feature>
<dbReference type="EMBL" id="VDFM01000007">
    <property type="protein sequence ID" value="MQS52731.1"/>
    <property type="molecule type" value="Genomic_DNA"/>
</dbReference>
<keyword evidence="5 9" id="KW-0784">Thiamine biosynthesis</keyword>
<evidence type="ECO:0000313" key="14">
    <source>
        <dbReference type="Proteomes" id="UP000380386"/>
    </source>
</evidence>
<evidence type="ECO:0000256" key="1">
    <source>
        <dbReference type="ARBA" id="ARBA00005165"/>
    </source>
</evidence>
<dbReference type="UniPathway" id="UPA00060">
    <property type="reaction ID" value="UER00141"/>
</dbReference>
<dbReference type="NCBIfam" id="TIGR00693">
    <property type="entry name" value="thiE"/>
    <property type="match status" value="1"/>
</dbReference>
<dbReference type="GO" id="GO:0009228">
    <property type="term" value="P:thiamine biosynthetic process"/>
    <property type="evidence" value="ECO:0007669"/>
    <property type="project" value="UniProtKB-KW"/>
</dbReference>
<keyword evidence="2 9" id="KW-0808">Transferase</keyword>
<comment type="pathway">
    <text evidence="1 9 11">Cofactor biosynthesis; thiamine diphosphate biosynthesis; thiamine phosphate from 4-amino-2-methyl-5-diphosphomethylpyrimidine and 4-methyl-5-(2-phosphoethyl)-thiazole: step 1/1.</text>
</comment>
<protein>
    <recommendedName>
        <fullName evidence="9">Thiamine-phosphate synthase</fullName>
        <shortName evidence="9">TP synthase</shortName>
        <shortName evidence="9">TPS</shortName>
        <ecNumber evidence="9">2.5.1.3</ecNumber>
    </recommendedName>
    <alternativeName>
        <fullName evidence="9">Thiamine-phosphate pyrophosphorylase</fullName>
        <shortName evidence="9">TMP pyrophosphorylase</shortName>
        <shortName evidence="9">TMP-PPase</shortName>
    </alternativeName>
</protein>
<comment type="similarity">
    <text evidence="9 10">Belongs to the thiamine-phosphate synthase family.</text>
</comment>
<dbReference type="PANTHER" id="PTHR20857:SF15">
    <property type="entry name" value="THIAMINE-PHOSPHATE SYNTHASE"/>
    <property type="match status" value="1"/>
</dbReference>
<dbReference type="HAMAP" id="MF_00097">
    <property type="entry name" value="TMP_synthase"/>
    <property type="match status" value="1"/>
</dbReference>
<dbReference type="FunFam" id="3.20.20.70:FF:000096">
    <property type="entry name" value="Thiamine-phosphate synthase"/>
    <property type="match status" value="1"/>
</dbReference>
<comment type="catalytic activity">
    <reaction evidence="6 9 10">
        <text>4-methyl-5-(2-phosphooxyethyl)-thiazole + 4-amino-2-methyl-5-(diphosphooxymethyl)pyrimidine + H(+) = thiamine phosphate + diphosphate</text>
        <dbReference type="Rhea" id="RHEA:22328"/>
        <dbReference type="ChEBI" id="CHEBI:15378"/>
        <dbReference type="ChEBI" id="CHEBI:33019"/>
        <dbReference type="ChEBI" id="CHEBI:37575"/>
        <dbReference type="ChEBI" id="CHEBI:57841"/>
        <dbReference type="ChEBI" id="CHEBI:58296"/>
        <dbReference type="EC" id="2.5.1.3"/>
    </reaction>
</comment>
<dbReference type="EC" id="2.5.1.3" evidence="9"/>
<dbReference type="InterPro" id="IPR013785">
    <property type="entry name" value="Aldolase_TIM"/>
</dbReference>
<dbReference type="Gene3D" id="3.20.20.70">
    <property type="entry name" value="Aldolase class I"/>
    <property type="match status" value="1"/>
</dbReference>
<feature type="binding site" evidence="9">
    <location>
        <position position="95"/>
    </location>
    <ligand>
        <name>Mg(2+)</name>
        <dbReference type="ChEBI" id="CHEBI:18420"/>
    </ligand>
</feature>
<dbReference type="InterPro" id="IPR036206">
    <property type="entry name" value="ThiamineP_synth_sf"/>
</dbReference>
<evidence type="ECO:0000256" key="5">
    <source>
        <dbReference type="ARBA" id="ARBA00022977"/>
    </source>
</evidence>
<feature type="binding site" evidence="9">
    <location>
        <position position="76"/>
    </location>
    <ligand>
        <name>Mg(2+)</name>
        <dbReference type="ChEBI" id="CHEBI:18420"/>
    </ligand>
</feature>
<feature type="binding site" evidence="9">
    <location>
        <begin position="192"/>
        <end position="193"/>
    </location>
    <ligand>
        <name>2-[(2R,5Z)-2-carboxy-4-methylthiazol-5(2H)-ylidene]ethyl phosphate</name>
        <dbReference type="ChEBI" id="CHEBI:62899"/>
    </ligand>
</feature>
<reference evidence="13 14" key="1">
    <citation type="journal article" date="2019" name="Syst. Appl. Microbiol.">
        <title>Polyphasic characterization of two novel Lactobacillus spp. isolated from blown salami packages: Description of Lactobacillus halodurans sp. nov. and Lactobacillus salsicarnum sp. nov.</title>
        <authorList>
            <person name="Schuster J.A."/>
            <person name="Klingl A."/>
            <person name="Vogel R.F."/>
            <person name="Ehrmann M.A."/>
        </authorList>
    </citation>
    <scope>NUCLEOTIDE SEQUENCE [LARGE SCALE GENOMIC DNA]</scope>
    <source>
        <strain evidence="13 14">TMW 1.2118</strain>
    </source>
</reference>
<evidence type="ECO:0000256" key="7">
    <source>
        <dbReference type="ARBA" id="ARBA00047851"/>
    </source>
</evidence>
<evidence type="ECO:0000256" key="10">
    <source>
        <dbReference type="RuleBase" id="RU003826"/>
    </source>
</evidence>
<evidence type="ECO:0000256" key="2">
    <source>
        <dbReference type="ARBA" id="ARBA00022679"/>
    </source>
</evidence>
<evidence type="ECO:0000256" key="11">
    <source>
        <dbReference type="RuleBase" id="RU004253"/>
    </source>
</evidence>
<evidence type="ECO:0000256" key="9">
    <source>
        <dbReference type="HAMAP-Rule" id="MF_00097"/>
    </source>
</evidence>
<dbReference type="Pfam" id="PF02581">
    <property type="entry name" value="TMP-TENI"/>
    <property type="match status" value="1"/>
</dbReference>
<evidence type="ECO:0000259" key="12">
    <source>
        <dbReference type="Pfam" id="PF02581"/>
    </source>
</evidence>
<organism evidence="13 14">
    <name type="scientific">Companilactobacillus mishanensis</name>
    <dbReference type="NCBI Taxonomy" id="2486008"/>
    <lineage>
        <taxon>Bacteria</taxon>
        <taxon>Bacillati</taxon>
        <taxon>Bacillota</taxon>
        <taxon>Bacilli</taxon>
        <taxon>Lactobacillales</taxon>
        <taxon>Lactobacillaceae</taxon>
        <taxon>Companilactobacillus</taxon>
    </lineage>
</organism>
<evidence type="ECO:0000256" key="8">
    <source>
        <dbReference type="ARBA" id="ARBA00047883"/>
    </source>
</evidence>
<dbReference type="GO" id="GO:0005737">
    <property type="term" value="C:cytoplasm"/>
    <property type="evidence" value="ECO:0007669"/>
    <property type="project" value="TreeGrafter"/>
</dbReference>
<dbReference type="Proteomes" id="UP000380386">
    <property type="component" value="Unassembled WGS sequence"/>
</dbReference>
<gene>
    <name evidence="9" type="primary">thiE</name>
    <name evidence="13" type="ORF">FHL02_06815</name>
</gene>
<feature type="binding site" evidence="9">
    <location>
        <position position="172"/>
    </location>
    <ligand>
        <name>2-[(2R,5Z)-2-carboxy-4-methylthiazol-5(2H)-ylidene]ethyl phosphate</name>
        <dbReference type="ChEBI" id="CHEBI:62899"/>
    </ligand>
</feature>
<accession>A0A5P0ZI33</accession>
<evidence type="ECO:0000256" key="6">
    <source>
        <dbReference type="ARBA" id="ARBA00047334"/>
    </source>
</evidence>
<dbReference type="InterPro" id="IPR022998">
    <property type="entry name" value="ThiamineP_synth_TenI"/>
</dbReference>
<evidence type="ECO:0000256" key="3">
    <source>
        <dbReference type="ARBA" id="ARBA00022723"/>
    </source>
</evidence>
<comment type="catalytic activity">
    <reaction evidence="7 9 10">
        <text>2-(2-carboxy-4-methylthiazol-5-yl)ethyl phosphate + 4-amino-2-methyl-5-(diphosphooxymethyl)pyrimidine + 2 H(+) = thiamine phosphate + CO2 + diphosphate</text>
        <dbReference type="Rhea" id="RHEA:47848"/>
        <dbReference type="ChEBI" id="CHEBI:15378"/>
        <dbReference type="ChEBI" id="CHEBI:16526"/>
        <dbReference type="ChEBI" id="CHEBI:33019"/>
        <dbReference type="ChEBI" id="CHEBI:37575"/>
        <dbReference type="ChEBI" id="CHEBI:57841"/>
        <dbReference type="ChEBI" id="CHEBI:62890"/>
        <dbReference type="EC" id="2.5.1.3"/>
    </reaction>
</comment>
<dbReference type="GO" id="GO:0000287">
    <property type="term" value="F:magnesium ion binding"/>
    <property type="evidence" value="ECO:0007669"/>
    <property type="project" value="UniProtKB-UniRule"/>
</dbReference>
<dbReference type="SUPFAM" id="SSF51391">
    <property type="entry name" value="Thiamin phosphate synthase"/>
    <property type="match status" value="1"/>
</dbReference>
<proteinExistence type="inferred from homology"/>
<dbReference type="GO" id="GO:0009229">
    <property type="term" value="P:thiamine diphosphate biosynthetic process"/>
    <property type="evidence" value="ECO:0007669"/>
    <property type="project" value="UniProtKB-UniRule"/>
</dbReference>